<sequence>MWSIDENPPPLPSSSSGSSPESFVDLLLKSSEEVVRLWPH</sequence>
<reference evidence="2 3" key="1">
    <citation type="journal article" date="2018" name="Front. Plant Sci.">
        <title>Red Clover (Trifolium pratense) and Zigzag Clover (T. medium) - A Picture of Genomic Similarities and Differences.</title>
        <authorList>
            <person name="Dluhosova J."/>
            <person name="Istvanek J."/>
            <person name="Nedelnik J."/>
            <person name="Repkova J."/>
        </authorList>
    </citation>
    <scope>NUCLEOTIDE SEQUENCE [LARGE SCALE GENOMIC DNA]</scope>
    <source>
        <strain evidence="3">cv. 10/8</strain>
        <tissue evidence="2">Leaf</tissue>
    </source>
</reference>
<dbReference type="AlphaFoldDB" id="A0A392VRX3"/>
<feature type="compositionally biased region" description="Low complexity" evidence="1">
    <location>
        <begin position="13"/>
        <end position="22"/>
    </location>
</feature>
<keyword evidence="3" id="KW-1185">Reference proteome</keyword>
<evidence type="ECO:0000313" key="3">
    <source>
        <dbReference type="Proteomes" id="UP000265520"/>
    </source>
</evidence>
<comment type="caution">
    <text evidence="2">The sequence shown here is derived from an EMBL/GenBank/DDBJ whole genome shotgun (WGS) entry which is preliminary data.</text>
</comment>
<feature type="region of interest" description="Disordered" evidence="1">
    <location>
        <begin position="1"/>
        <end position="22"/>
    </location>
</feature>
<organism evidence="2 3">
    <name type="scientific">Trifolium medium</name>
    <dbReference type="NCBI Taxonomy" id="97028"/>
    <lineage>
        <taxon>Eukaryota</taxon>
        <taxon>Viridiplantae</taxon>
        <taxon>Streptophyta</taxon>
        <taxon>Embryophyta</taxon>
        <taxon>Tracheophyta</taxon>
        <taxon>Spermatophyta</taxon>
        <taxon>Magnoliopsida</taxon>
        <taxon>eudicotyledons</taxon>
        <taxon>Gunneridae</taxon>
        <taxon>Pentapetalae</taxon>
        <taxon>rosids</taxon>
        <taxon>fabids</taxon>
        <taxon>Fabales</taxon>
        <taxon>Fabaceae</taxon>
        <taxon>Papilionoideae</taxon>
        <taxon>50 kb inversion clade</taxon>
        <taxon>NPAAA clade</taxon>
        <taxon>Hologalegina</taxon>
        <taxon>IRL clade</taxon>
        <taxon>Trifolieae</taxon>
        <taxon>Trifolium</taxon>
    </lineage>
</organism>
<proteinExistence type="predicted"/>
<name>A0A392VRX3_9FABA</name>
<feature type="non-terminal residue" evidence="2">
    <location>
        <position position="40"/>
    </location>
</feature>
<accession>A0A392VRX3</accession>
<protein>
    <submittedName>
        <fullName evidence="2">Putative glucose-6-phosphate 1-epimerase-like</fullName>
    </submittedName>
</protein>
<dbReference type="EMBL" id="LXQA011263630">
    <property type="protein sequence ID" value="MCI91134.1"/>
    <property type="molecule type" value="Genomic_DNA"/>
</dbReference>
<dbReference type="Proteomes" id="UP000265520">
    <property type="component" value="Unassembled WGS sequence"/>
</dbReference>
<evidence type="ECO:0000313" key="2">
    <source>
        <dbReference type="EMBL" id="MCI91134.1"/>
    </source>
</evidence>
<evidence type="ECO:0000256" key="1">
    <source>
        <dbReference type="SAM" id="MobiDB-lite"/>
    </source>
</evidence>